<protein>
    <submittedName>
        <fullName evidence="1">Uncharacterized protein</fullName>
    </submittedName>
</protein>
<name>A0A517QUB9_9PLAN</name>
<evidence type="ECO:0000313" key="1">
    <source>
        <dbReference type="EMBL" id="QDT35239.1"/>
    </source>
</evidence>
<proteinExistence type="predicted"/>
<dbReference type="AlphaFoldDB" id="A0A517QUB9"/>
<gene>
    <name evidence="1" type="ORF">Mal48_45150</name>
</gene>
<sequence length="101" mass="10829">MSEQKTEGIGRRKDGTGEQAAVAAFEPVYISLEHLSKRVAGSASWRTVILLEKCVLHGHTLEQTALAGVALLLGHTSMNEPPAGSSLHIFSMLPSEAYVRS</sequence>
<keyword evidence="2" id="KW-1185">Reference proteome</keyword>
<reference evidence="1 2" key="1">
    <citation type="submission" date="2019-02" db="EMBL/GenBank/DDBJ databases">
        <title>Deep-cultivation of Planctomycetes and their phenomic and genomic characterization uncovers novel biology.</title>
        <authorList>
            <person name="Wiegand S."/>
            <person name="Jogler M."/>
            <person name="Boedeker C."/>
            <person name="Pinto D."/>
            <person name="Vollmers J."/>
            <person name="Rivas-Marin E."/>
            <person name="Kohn T."/>
            <person name="Peeters S.H."/>
            <person name="Heuer A."/>
            <person name="Rast P."/>
            <person name="Oberbeckmann S."/>
            <person name="Bunk B."/>
            <person name="Jeske O."/>
            <person name="Meyerdierks A."/>
            <person name="Storesund J.E."/>
            <person name="Kallscheuer N."/>
            <person name="Luecker S."/>
            <person name="Lage O.M."/>
            <person name="Pohl T."/>
            <person name="Merkel B.J."/>
            <person name="Hornburger P."/>
            <person name="Mueller R.-W."/>
            <person name="Bruemmer F."/>
            <person name="Labrenz M."/>
            <person name="Spormann A.M."/>
            <person name="Op den Camp H."/>
            <person name="Overmann J."/>
            <person name="Amann R."/>
            <person name="Jetten M.S.M."/>
            <person name="Mascher T."/>
            <person name="Medema M.H."/>
            <person name="Devos D.P."/>
            <person name="Kaster A.-K."/>
            <person name="Ovreas L."/>
            <person name="Rohde M."/>
            <person name="Galperin M.Y."/>
            <person name="Jogler C."/>
        </authorList>
    </citation>
    <scope>NUCLEOTIDE SEQUENCE [LARGE SCALE GENOMIC DNA]</scope>
    <source>
        <strain evidence="1 2">Mal48</strain>
    </source>
</reference>
<organism evidence="1 2">
    <name type="scientific">Thalassoglobus polymorphus</name>
    <dbReference type="NCBI Taxonomy" id="2527994"/>
    <lineage>
        <taxon>Bacteria</taxon>
        <taxon>Pseudomonadati</taxon>
        <taxon>Planctomycetota</taxon>
        <taxon>Planctomycetia</taxon>
        <taxon>Planctomycetales</taxon>
        <taxon>Planctomycetaceae</taxon>
        <taxon>Thalassoglobus</taxon>
    </lineage>
</organism>
<dbReference type="KEGG" id="tpol:Mal48_45150"/>
<evidence type="ECO:0000313" key="2">
    <source>
        <dbReference type="Proteomes" id="UP000315724"/>
    </source>
</evidence>
<accession>A0A517QUB9</accession>
<dbReference type="EMBL" id="CP036267">
    <property type="protein sequence ID" value="QDT35239.1"/>
    <property type="molecule type" value="Genomic_DNA"/>
</dbReference>
<dbReference type="Proteomes" id="UP000315724">
    <property type="component" value="Chromosome"/>
</dbReference>